<dbReference type="OrthoDB" id="434771at2759"/>
<evidence type="ECO:0000256" key="4">
    <source>
        <dbReference type="ARBA" id="ARBA00022827"/>
    </source>
</evidence>
<dbReference type="InterPro" id="IPR006091">
    <property type="entry name" value="Acyl-CoA_Oxase/DH_mid-dom"/>
</dbReference>
<protein>
    <submittedName>
        <fullName evidence="10">Acyl-CoA dehydrogenase NM domain-like protein</fullName>
    </submittedName>
</protein>
<dbReference type="PANTHER" id="PTHR48083:SF32">
    <property type="entry name" value="ACYL-COA DEHYDROGENASE NM DOMAIN-LIKE PROTEIN"/>
    <property type="match status" value="1"/>
</dbReference>
<accession>A0A6A6VIB5</accession>
<dbReference type="Pfam" id="PF02770">
    <property type="entry name" value="Acyl-CoA_dh_M"/>
    <property type="match status" value="1"/>
</dbReference>
<keyword evidence="5 6" id="KW-0560">Oxidoreductase</keyword>
<dbReference type="PANTHER" id="PTHR48083">
    <property type="entry name" value="MEDIUM-CHAIN SPECIFIC ACYL-COA DEHYDROGENASE, MITOCHONDRIAL-RELATED"/>
    <property type="match status" value="1"/>
</dbReference>
<comment type="similarity">
    <text evidence="2 6">Belongs to the acyl-CoA dehydrogenase family.</text>
</comment>
<dbReference type="InterPro" id="IPR013786">
    <property type="entry name" value="AcylCoA_DH/ox_N"/>
</dbReference>
<organism evidence="10 11">
    <name type="scientific">Sporormia fimetaria CBS 119925</name>
    <dbReference type="NCBI Taxonomy" id="1340428"/>
    <lineage>
        <taxon>Eukaryota</taxon>
        <taxon>Fungi</taxon>
        <taxon>Dikarya</taxon>
        <taxon>Ascomycota</taxon>
        <taxon>Pezizomycotina</taxon>
        <taxon>Dothideomycetes</taxon>
        <taxon>Pleosporomycetidae</taxon>
        <taxon>Pleosporales</taxon>
        <taxon>Sporormiaceae</taxon>
        <taxon>Sporormia</taxon>
    </lineage>
</organism>
<name>A0A6A6VIB5_9PLEO</name>
<dbReference type="FunFam" id="2.40.110.10:FF:000002">
    <property type="entry name" value="Acyl-CoA dehydrogenase fadE12"/>
    <property type="match status" value="1"/>
</dbReference>
<evidence type="ECO:0000256" key="5">
    <source>
        <dbReference type="ARBA" id="ARBA00023002"/>
    </source>
</evidence>
<feature type="domain" description="Acyl-CoA dehydrogenase/oxidase N-terminal" evidence="9">
    <location>
        <begin position="35"/>
        <end position="156"/>
    </location>
</feature>
<dbReference type="SUPFAM" id="SSF47203">
    <property type="entry name" value="Acyl-CoA dehydrogenase C-terminal domain-like"/>
    <property type="match status" value="1"/>
</dbReference>
<comment type="cofactor">
    <cofactor evidence="1 6">
        <name>FAD</name>
        <dbReference type="ChEBI" id="CHEBI:57692"/>
    </cofactor>
</comment>
<dbReference type="GO" id="GO:0003995">
    <property type="term" value="F:acyl-CoA dehydrogenase activity"/>
    <property type="evidence" value="ECO:0007669"/>
    <property type="project" value="TreeGrafter"/>
</dbReference>
<evidence type="ECO:0000313" key="11">
    <source>
        <dbReference type="Proteomes" id="UP000799440"/>
    </source>
</evidence>
<feature type="domain" description="Acyl-CoA dehydrogenase/oxidase C-terminal" evidence="7">
    <location>
        <begin position="274"/>
        <end position="424"/>
    </location>
</feature>
<dbReference type="AlphaFoldDB" id="A0A6A6VIB5"/>
<dbReference type="SUPFAM" id="SSF56645">
    <property type="entry name" value="Acyl-CoA dehydrogenase NM domain-like"/>
    <property type="match status" value="1"/>
</dbReference>
<evidence type="ECO:0000259" key="9">
    <source>
        <dbReference type="Pfam" id="PF02771"/>
    </source>
</evidence>
<dbReference type="Pfam" id="PF02771">
    <property type="entry name" value="Acyl-CoA_dh_N"/>
    <property type="match status" value="1"/>
</dbReference>
<evidence type="ECO:0000256" key="2">
    <source>
        <dbReference type="ARBA" id="ARBA00009347"/>
    </source>
</evidence>
<dbReference type="Proteomes" id="UP000799440">
    <property type="component" value="Unassembled WGS sequence"/>
</dbReference>
<dbReference type="GO" id="GO:0050660">
    <property type="term" value="F:flavin adenine dinucleotide binding"/>
    <property type="evidence" value="ECO:0007669"/>
    <property type="project" value="InterPro"/>
</dbReference>
<keyword evidence="3 6" id="KW-0285">Flavoprotein</keyword>
<dbReference type="Gene3D" id="2.40.110.10">
    <property type="entry name" value="Butyryl-CoA Dehydrogenase, subunit A, domain 2"/>
    <property type="match status" value="1"/>
</dbReference>
<keyword evidence="4 6" id="KW-0274">FAD</keyword>
<evidence type="ECO:0000256" key="6">
    <source>
        <dbReference type="RuleBase" id="RU362125"/>
    </source>
</evidence>
<proteinExistence type="inferred from homology"/>
<dbReference type="GO" id="GO:0005737">
    <property type="term" value="C:cytoplasm"/>
    <property type="evidence" value="ECO:0007669"/>
    <property type="project" value="TreeGrafter"/>
</dbReference>
<feature type="domain" description="Acyl-CoA oxidase/dehydrogenase middle" evidence="8">
    <location>
        <begin position="160"/>
        <end position="262"/>
    </location>
</feature>
<dbReference type="InterPro" id="IPR009100">
    <property type="entry name" value="AcylCoA_DH/oxidase_NM_dom_sf"/>
</dbReference>
<sequence length="471" mass="52464">MVSPLLENSHHGHLTASQRIPTIARPWVSERALKTLDLVEKFVEEECIPADAVYMRQIGTTTEERFSAHPSIIEDLKKRAKELGLWNMFLPKAHFKEGAGFSNLEYGLMAEYLGKSRTASEATNCAAPDTGNMEVIAKYGSEEQKRRWLDPLLDGKIRSAFLMTEPQVASSDATNIEMTIKRDGDHYVLNGSKWWSSGIGDPRCEVYIVLGKTDPNNADKYKQQSVILVPHNVPGITIHRMLSVFGYDDAPHGHGHVSFNNVRVPASNMVLGEGRGFEIIQGRLGPGRIHHAMRSIGAAEKALEWFLARINDERKKPFGQMLNQHGIMIERVARSRIEIDAARLAVLDAAIKIDEINAKGALKEIAEVKVLVPEVLLKVIDRAIQAYGGAGVSQETPLASMYSNGRTMRIVDGPDEVHLLQLGKNENKRGPAHKRRIEAQQKKGAQLCRQYGIEPKDPYYLGRKTAEPSKL</sequence>
<evidence type="ECO:0000259" key="8">
    <source>
        <dbReference type="Pfam" id="PF02770"/>
    </source>
</evidence>
<dbReference type="InterPro" id="IPR036250">
    <property type="entry name" value="AcylCo_DH-like_C"/>
</dbReference>
<dbReference type="InterPro" id="IPR009075">
    <property type="entry name" value="AcylCo_DH/oxidase_C"/>
</dbReference>
<evidence type="ECO:0000259" key="7">
    <source>
        <dbReference type="Pfam" id="PF00441"/>
    </source>
</evidence>
<evidence type="ECO:0000256" key="1">
    <source>
        <dbReference type="ARBA" id="ARBA00001974"/>
    </source>
</evidence>
<dbReference type="Gene3D" id="1.20.140.10">
    <property type="entry name" value="Butyryl-CoA Dehydrogenase, subunit A, domain 3"/>
    <property type="match status" value="1"/>
</dbReference>
<keyword evidence="11" id="KW-1185">Reference proteome</keyword>
<dbReference type="EMBL" id="MU006564">
    <property type="protein sequence ID" value="KAF2750362.1"/>
    <property type="molecule type" value="Genomic_DNA"/>
</dbReference>
<dbReference type="GO" id="GO:0033539">
    <property type="term" value="P:fatty acid beta-oxidation using acyl-CoA dehydrogenase"/>
    <property type="evidence" value="ECO:0007669"/>
    <property type="project" value="TreeGrafter"/>
</dbReference>
<dbReference type="InterPro" id="IPR037069">
    <property type="entry name" value="AcylCoA_DH/ox_N_sf"/>
</dbReference>
<dbReference type="Gene3D" id="1.10.540.10">
    <property type="entry name" value="Acyl-CoA dehydrogenase/oxidase, N-terminal domain"/>
    <property type="match status" value="1"/>
</dbReference>
<evidence type="ECO:0000256" key="3">
    <source>
        <dbReference type="ARBA" id="ARBA00022630"/>
    </source>
</evidence>
<dbReference type="InterPro" id="IPR050741">
    <property type="entry name" value="Acyl-CoA_dehydrogenase"/>
</dbReference>
<reference evidence="10" key="1">
    <citation type="journal article" date="2020" name="Stud. Mycol.">
        <title>101 Dothideomycetes genomes: a test case for predicting lifestyles and emergence of pathogens.</title>
        <authorList>
            <person name="Haridas S."/>
            <person name="Albert R."/>
            <person name="Binder M."/>
            <person name="Bloem J."/>
            <person name="Labutti K."/>
            <person name="Salamov A."/>
            <person name="Andreopoulos B."/>
            <person name="Baker S."/>
            <person name="Barry K."/>
            <person name="Bills G."/>
            <person name="Bluhm B."/>
            <person name="Cannon C."/>
            <person name="Castanera R."/>
            <person name="Culley D."/>
            <person name="Daum C."/>
            <person name="Ezra D."/>
            <person name="Gonzalez J."/>
            <person name="Henrissat B."/>
            <person name="Kuo A."/>
            <person name="Liang C."/>
            <person name="Lipzen A."/>
            <person name="Lutzoni F."/>
            <person name="Magnuson J."/>
            <person name="Mondo S."/>
            <person name="Nolan M."/>
            <person name="Ohm R."/>
            <person name="Pangilinan J."/>
            <person name="Park H.-J."/>
            <person name="Ramirez L."/>
            <person name="Alfaro M."/>
            <person name="Sun H."/>
            <person name="Tritt A."/>
            <person name="Yoshinaga Y."/>
            <person name="Zwiers L.-H."/>
            <person name="Turgeon B."/>
            <person name="Goodwin S."/>
            <person name="Spatafora J."/>
            <person name="Crous P."/>
            <person name="Grigoriev I."/>
        </authorList>
    </citation>
    <scope>NUCLEOTIDE SEQUENCE</scope>
    <source>
        <strain evidence="10">CBS 119925</strain>
    </source>
</reference>
<evidence type="ECO:0000313" key="10">
    <source>
        <dbReference type="EMBL" id="KAF2750362.1"/>
    </source>
</evidence>
<dbReference type="Pfam" id="PF00441">
    <property type="entry name" value="Acyl-CoA_dh_1"/>
    <property type="match status" value="1"/>
</dbReference>
<dbReference type="InterPro" id="IPR046373">
    <property type="entry name" value="Acyl-CoA_Oxase/DH_mid-dom_sf"/>
</dbReference>
<gene>
    <name evidence="10" type="ORF">M011DRAFT_465128</name>
</gene>